<keyword evidence="4" id="KW-1185">Reference proteome</keyword>
<dbReference type="InterPro" id="IPR025698">
    <property type="entry name" value="2TM_dom"/>
</dbReference>
<dbReference type="EMBL" id="JAVRHU010000002">
    <property type="protein sequence ID" value="MDT0621963.1"/>
    <property type="molecule type" value="Genomic_DNA"/>
</dbReference>
<dbReference type="Pfam" id="PF13239">
    <property type="entry name" value="2TM"/>
    <property type="match status" value="1"/>
</dbReference>
<feature type="transmembrane region" description="Helical" evidence="1">
    <location>
        <begin position="21"/>
        <end position="45"/>
    </location>
</feature>
<feature type="domain" description="2TM" evidence="2">
    <location>
        <begin position="9"/>
        <end position="100"/>
    </location>
</feature>
<name>A0ABU3BIJ0_9FLAO</name>
<reference evidence="3 4" key="1">
    <citation type="submission" date="2023-09" db="EMBL/GenBank/DDBJ databases">
        <authorList>
            <person name="Rey-Velasco X."/>
        </authorList>
    </citation>
    <scope>NUCLEOTIDE SEQUENCE [LARGE SCALE GENOMIC DNA]</scope>
    <source>
        <strain evidence="3 4">P007</strain>
    </source>
</reference>
<evidence type="ECO:0000256" key="1">
    <source>
        <dbReference type="SAM" id="Phobius"/>
    </source>
</evidence>
<protein>
    <submittedName>
        <fullName evidence="3">2TM domain-containing protein</fullName>
    </submittedName>
</protein>
<evidence type="ECO:0000259" key="2">
    <source>
        <dbReference type="Pfam" id="PF13239"/>
    </source>
</evidence>
<gene>
    <name evidence="3" type="ORF">RM520_10005</name>
</gene>
<sequence>MENKTIKYKRATKRVKQLKGFYNHIKIFVVVNLALYLIKSGWIHSWLPNGFPRASYYFDWINENFIIWGIFLIFHGLLVFRNKLPFFKNWEKKQIQKFMEQESKEENKYR</sequence>
<dbReference type="Proteomes" id="UP001250662">
    <property type="component" value="Unassembled WGS sequence"/>
</dbReference>
<evidence type="ECO:0000313" key="4">
    <source>
        <dbReference type="Proteomes" id="UP001250662"/>
    </source>
</evidence>
<keyword evidence="1" id="KW-1133">Transmembrane helix</keyword>
<evidence type="ECO:0000313" key="3">
    <source>
        <dbReference type="EMBL" id="MDT0621963.1"/>
    </source>
</evidence>
<accession>A0ABU3BIJ0</accession>
<feature type="transmembrane region" description="Helical" evidence="1">
    <location>
        <begin position="65"/>
        <end position="84"/>
    </location>
</feature>
<keyword evidence="1" id="KW-0812">Transmembrane</keyword>
<dbReference type="RefSeq" id="WP_311387929.1">
    <property type="nucleotide sequence ID" value="NZ_JAVRHU010000002.1"/>
</dbReference>
<comment type="caution">
    <text evidence="3">The sequence shown here is derived from an EMBL/GenBank/DDBJ whole genome shotgun (WGS) entry which is preliminary data.</text>
</comment>
<organism evidence="3 4">
    <name type="scientific">Croceitalea vernalis</name>
    <dbReference type="NCBI Taxonomy" id="3075599"/>
    <lineage>
        <taxon>Bacteria</taxon>
        <taxon>Pseudomonadati</taxon>
        <taxon>Bacteroidota</taxon>
        <taxon>Flavobacteriia</taxon>
        <taxon>Flavobacteriales</taxon>
        <taxon>Flavobacteriaceae</taxon>
        <taxon>Croceitalea</taxon>
    </lineage>
</organism>
<proteinExistence type="predicted"/>
<keyword evidence="1" id="KW-0472">Membrane</keyword>